<accession>A0ABT1A8J6</accession>
<organism evidence="5 6">
    <name type="scientific">Pseudonocardia humida</name>
    <dbReference type="NCBI Taxonomy" id="2800819"/>
    <lineage>
        <taxon>Bacteria</taxon>
        <taxon>Bacillati</taxon>
        <taxon>Actinomycetota</taxon>
        <taxon>Actinomycetes</taxon>
        <taxon>Pseudonocardiales</taxon>
        <taxon>Pseudonocardiaceae</taxon>
        <taxon>Pseudonocardia</taxon>
    </lineage>
</organism>
<keyword evidence="2" id="KW-0012">Acyltransferase</keyword>
<keyword evidence="6" id="KW-1185">Reference proteome</keyword>
<name>A0ABT1A8J6_9PSEU</name>
<evidence type="ECO:0000256" key="1">
    <source>
        <dbReference type="ARBA" id="ARBA00022679"/>
    </source>
</evidence>
<comment type="caution">
    <text evidence="5">The sequence shown here is derived from an EMBL/GenBank/DDBJ whole genome shotgun (WGS) entry which is preliminary data.</text>
</comment>
<reference evidence="5" key="1">
    <citation type="submission" date="2021-04" db="EMBL/GenBank/DDBJ databases">
        <title>Pseudonocardia sp. nov., isolated from sandy soil of mangrove forest.</title>
        <authorList>
            <person name="Zan Z."/>
            <person name="Huang R."/>
            <person name="Liu W."/>
        </authorList>
    </citation>
    <scope>NUCLEOTIDE SEQUENCE</scope>
    <source>
        <strain evidence="5">S2-4</strain>
    </source>
</reference>
<protein>
    <submittedName>
        <fullName evidence="5">GNAT family N-acetyltransferase</fullName>
    </submittedName>
</protein>
<comment type="similarity">
    <text evidence="3">Belongs to the acetyltransferase family. RimJ subfamily.</text>
</comment>
<evidence type="ECO:0000313" key="6">
    <source>
        <dbReference type="Proteomes" id="UP001165283"/>
    </source>
</evidence>
<evidence type="ECO:0000259" key="4">
    <source>
        <dbReference type="PROSITE" id="PS51186"/>
    </source>
</evidence>
<dbReference type="PANTHER" id="PTHR43792">
    <property type="entry name" value="GNAT FAMILY, PUTATIVE (AFU_ORTHOLOGUE AFUA_3G00765)-RELATED-RELATED"/>
    <property type="match status" value="1"/>
</dbReference>
<dbReference type="PANTHER" id="PTHR43792:SF8">
    <property type="entry name" value="[RIBOSOMAL PROTEIN US5]-ALANINE N-ACETYLTRANSFERASE"/>
    <property type="match status" value="1"/>
</dbReference>
<dbReference type="InterPro" id="IPR016181">
    <property type="entry name" value="Acyl_CoA_acyltransferase"/>
</dbReference>
<dbReference type="RefSeq" id="WP_252444179.1">
    <property type="nucleotide sequence ID" value="NZ_JAGSOV010000064.1"/>
</dbReference>
<proteinExistence type="inferred from homology"/>
<keyword evidence="1" id="KW-0808">Transferase</keyword>
<dbReference type="InterPro" id="IPR000182">
    <property type="entry name" value="GNAT_dom"/>
</dbReference>
<evidence type="ECO:0000256" key="2">
    <source>
        <dbReference type="ARBA" id="ARBA00023315"/>
    </source>
</evidence>
<feature type="domain" description="N-acetyltransferase" evidence="4">
    <location>
        <begin position="9"/>
        <end position="171"/>
    </location>
</feature>
<evidence type="ECO:0000256" key="3">
    <source>
        <dbReference type="ARBA" id="ARBA00038502"/>
    </source>
</evidence>
<dbReference type="InterPro" id="IPR051531">
    <property type="entry name" value="N-acetyltransferase"/>
</dbReference>
<dbReference type="Gene3D" id="3.40.630.30">
    <property type="match status" value="1"/>
</dbReference>
<dbReference type="PROSITE" id="PS51186">
    <property type="entry name" value="GNAT"/>
    <property type="match status" value="1"/>
</dbReference>
<sequence length="178" mass="19254">MTSLAGPRLLLRDFRAADVQAVHSFAADPVVTRLTDFGPNTPEQSAEFVRAAVAQARRAHRTAFSLAAELVETGLVIGSVGIAITSVEHRRGDLGYVLHSSYWSRGYATEAATLLLGFGREVLGLHRIEATCHPDNHASARVLEKIGMRREGRLRGHLLVRGTWRDSLLYAAVGDGAG</sequence>
<dbReference type="Pfam" id="PF13302">
    <property type="entry name" value="Acetyltransf_3"/>
    <property type="match status" value="1"/>
</dbReference>
<gene>
    <name evidence="5" type="ORF">KDL28_30220</name>
</gene>
<dbReference type="Proteomes" id="UP001165283">
    <property type="component" value="Unassembled WGS sequence"/>
</dbReference>
<dbReference type="EMBL" id="JAGSOV010000064">
    <property type="protein sequence ID" value="MCO1659355.1"/>
    <property type="molecule type" value="Genomic_DNA"/>
</dbReference>
<dbReference type="SUPFAM" id="SSF55729">
    <property type="entry name" value="Acyl-CoA N-acyltransferases (Nat)"/>
    <property type="match status" value="1"/>
</dbReference>
<evidence type="ECO:0000313" key="5">
    <source>
        <dbReference type="EMBL" id="MCO1659355.1"/>
    </source>
</evidence>